<comment type="caution">
    <text evidence="1">The sequence shown here is derived from an EMBL/GenBank/DDBJ whole genome shotgun (WGS) entry which is preliminary data.</text>
</comment>
<protein>
    <submittedName>
        <fullName evidence="1">Uncharacterized protein</fullName>
    </submittedName>
</protein>
<reference evidence="1 2" key="1">
    <citation type="journal article" date="2019" name="PLoS ONE">
        <title>Genomic analyses reveal an absence of contemporary introgressive admixture between fin whales and blue whales, despite known hybrids.</title>
        <authorList>
            <person name="Westbury M.V."/>
            <person name="Petersen B."/>
            <person name="Lorenzen E.D."/>
        </authorList>
    </citation>
    <scope>NUCLEOTIDE SEQUENCE [LARGE SCALE GENOMIC DNA]</scope>
    <source>
        <strain evidence="1">FinWhale-01</strain>
    </source>
</reference>
<dbReference type="Proteomes" id="UP000437017">
    <property type="component" value="Unassembled WGS sequence"/>
</dbReference>
<gene>
    <name evidence="1" type="ORF">E2I00_018848</name>
</gene>
<keyword evidence="2" id="KW-1185">Reference proteome</keyword>
<evidence type="ECO:0000313" key="2">
    <source>
        <dbReference type="Proteomes" id="UP000437017"/>
    </source>
</evidence>
<name>A0A643BUV0_BALPH</name>
<proteinExistence type="predicted"/>
<organism evidence="1 2">
    <name type="scientific">Balaenoptera physalus</name>
    <name type="common">Fin whale</name>
    <name type="synonym">Balaena physalus</name>
    <dbReference type="NCBI Taxonomy" id="9770"/>
    <lineage>
        <taxon>Eukaryota</taxon>
        <taxon>Metazoa</taxon>
        <taxon>Chordata</taxon>
        <taxon>Craniata</taxon>
        <taxon>Vertebrata</taxon>
        <taxon>Euteleostomi</taxon>
        <taxon>Mammalia</taxon>
        <taxon>Eutheria</taxon>
        <taxon>Laurasiatheria</taxon>
        <taxon>Artiodactyla</taxon>
        <taxon>Whippomorpha</taxon>
        <taxon>Cetacea</taxon>
        <taxon>Mysticeti</taxon>
        <taxon>Balaenopteridae</taxon>
        <taxon>Balaenoptera</taxon>
    </lineage>
</organism>
<dbReference type="EMBL" id="SGJD01004227">
    <property type="protein sequence ID" value="KAB0391781.1"/>
    <property type="molecule type" value="Genomic_DNA"/>
</dbReference>
<sequence>AAKWGLGQKRVLPSLRKPLGSALGAWEVRRRGDPAPAQGATWGKAILAWIFAEGARYPLATSIMGLPGWKRRTESVVSKSGPWTTPVPGYRWARLQPVPPSPKCSLARPLARSLPLSRPLPGAAADRCCMLIRGGGGGGGGERSGRMLALGLRCSLDAAQLLSQAQEL</sequence>
<evidence type="ECO:0000313" key="1">
    <source>
        <dbReference type="EMBL" id="KAB0391781.1"/>
    </source>
</evidence>
<feature type="non-terminal residue" evidence="1">
    <location>
        <position position="1"/>
    </location>
</feature>
<dbReference type="AlphaFoldDB" id="A0A643BUV0"/>
<accession>A0A643BUV0</accession>